<evidence type="ECO:0000313" key="2">
    <source>
        <dbReference type="Proteomes" id="UP000051015"/>
    </source>
</evidence>
<dbReference type="AlphaFoldDB" id="A0A0R2CW30"/>
<dbReference type="OrthoDB" id="2327834at2"/>
<reference evidence="1 2" key="1">
    <citation type="journal article" date="2015" name="Genome Announc.">
        <title>Expanding the biotechnology potential of lactobacilli through comparative genomics of 213 strains and associated genera.</title>
        <authorList>
            <person name="Sun Z."/>
            <person name="Harris H.M."/>
            <person name="McCann A."/>
            <person name="Guo C."/>
            <person name="Argimon S."/>
            <person name="Zhang W."/>
            <person name="Yang X."/>
            <person name="Jeffery I.B."/>
            <person name="Cooney J.C."/>
            <person name="Kagawa T.F."/>
            <person name="Liu W."/>
            <person name="Song Y."/>
            <person name="Salvetti E."/>
            <person name="Wrobel A."/>
            <person name="Rasinkangas P."/>
            <person name="Parkhill J."/>
            <person name="Rea M.C."/>
            <person name="O'Sullivan O."/>
            <person name="Ritari J."/>
            <person name="Douillard F.P."/>
            <person name="Paul Ross R."/>
            <person name="Yang R."/>
            <person name="Briner A.E."/>
            <person name="Felis G.E."/>
            <person name="de Vos W.M."/>
            <person name="Barrangou R."/>
            <person name="Klaenhammer T.R."/>
            <person name="Caufield P.W."/>
            <person name="Cui Y."/>
            <person name="Zhang H."/>
            <person name="O'Toole P.W."/>
        </authorList>
    </citation>
    <scope>NUCLEOTIDE SEQUENCE [LARGE SCALE GENOMIC DNA]</scope>
    <source>
        <strain evidence="1 2">DSM 21051</strain>
    </source>
</reference>
<evidence type="ECO:0000313" key="1">
    <source>
        <dbReference type="EMBL" id="KRM95960.1"/>
    </source>
</evidence>
<dbReference type="Proteomes" id="UP000051015">
    <property type="component" value="Unassembled WGS sequence"/>
</dbReference>
<sequence>MKIAVSRFNKTIEFGSVKNVENNNAGDYDTNFFPEYTLHYALYQRTQLQQYQLLGTEFDDTITIAVRRNPQIIKGTKAHFTSDADDIIYTVISNSMDSTGLPVGYDLIMLKKVAKVG</sequence>
<dbReference type="EMBL" id="AYZD01000018">
    <property type="protein sequence ID" value="KRM95960.1"/>
    <property type="molecule type" value="Genomic_DNA"/>
</dbReference>
<dbReference type="Pfam" id="PF05521">
    <property type="entry name" value="Phage_HCP"/>
    <property type="match status" value="1"/>
</dbReference>
<organism evidence="1 2">
    <name type="scientific">Liquorilactobacillus aquaticus DSM 21051</name>
    <dbReference type="NCBI Taxonomy" id="1423725"/>
    <lineage>
        <taxon>Bacteria</taxon>
        <taxon>Bacillati</taxon>
        <taxon>Bacillota</taxon>
        <taxon>Bacilli</taxon>
        <taxon>Lactobacillales</taxon>
        <taxon>Lactobacillaceae</taxon>
        <taxon>Liquorilactobacillus</taxon>
    </lineage>
</organism>
<proteinExistence type="predicted"/>
<dbReference type="RefSeq" id="WP_057876404.1">
    <property type="nucleotide sequence ID" value="NZ_AYZD01000018.1"/>
</dbReference>
<dbReference type="PATRIC" id="fig|1423725.3.peg.1482"/>
<name>A0A0R2CW30_9LACO</name>
<comment type="caution">
    <text evidence="1">The sequence shown here is derived from an EMBL/GenBank/DDBJ whole genome shotgun (WGS) entry which is preliminary data.</text>
</comment>
<keyword evidence="2" id="KW-1185">Reference proteome</keyword>
<dbReference type="NCBIfam" id="TIGR01563">
    <property type="entry name" value="gp16_SPP1"/>
    <property type="match status" value="1"/>
</dbReference>
<dbReference type="STRING" id="1423725.FC19_GL001441"/>
<dbReference type="InterPro" id="IPR008767">
    <property type="entry name" value="Phage_SPP1_head-tail_adaptor"/>
</dbReference>
<accession>A0A0R2CW30</accession>
<protein>
    <submittedName>
        <fullName evidence="1">Uncharacterized protein</fullName>
    </submittedName>
</protein>
<gene>
    <name evidence="1" type="ORF">FC19_GL001441</name>
</gene>